<dbReference type="SUPFAM" id="SSF48239">
    <property type="entry name" value="Terpenoid cyclases/Protein prenyltransferases"/>
    <property type="match status" value="1"/>
</dbReference>
<sequence length="392" mass="45457">MTKSTEIAGLLLDNSKSEDYSGYDPFDSLNSRLLQMTGLDRIPIIRLAWLQFGKRSPINIRRLLIVPKMRNPKGIALFILGLIEDYKRTNNNDFLSDAIGLAEWLLSQQSDPLIWEYSCWGYHFDWEARAFFVPKGKPNIITTVYAARALYKLGEILNRKDFIDASFSSAKFIIEKLYTEFEGKTFFAYIPGEKAFVHNASLWGAAWVAFVASKTKNEYMANTATTVIRESIKAQSSDGSWVYGSRNHHQFIDGFHTGYNLEALCMARKALNTKDFDVSIHLGFIYYKNNFFSDNGIVKYYNNNTYPIDMHSVAQAIFTLLKVGNELSDEELCKKVVVCAIKLLYLEEKKQFSYQINRYYTNDINYTRWTQAWGYFSLAFFNRYFESKYEKN</sequence>
<proteinExistence type="predicted"/>
<protein>
    <submittedName>
        <fullName evidence="1">Aspartate-semialdehyde dehydrogenase</fullName>
    </submittedName>
</protein>
<dbReference type="EMBL" id="JJNZ01000065">
    <property type="protein sequence ID" value="KDC49484.1"/>
    <property type="molecule type" value="Genomic_DNA"/>
</dbReference>
<dbReference type="AlphaFoldDB" id="A0ABD3Y5H6"/>
<dbReference type="Proteomes" id="UP000027154">
    <property type="component" value="Unassembled WGS sequence"/>
</dbReference>
<organism evidence="1 2">
    <name type="scientific">Pseudoalteromonas fuliginea</name>
    <dbReference type="NCBI Taxonomy" id="1872678"/>
    <lineage>
        <taxon>Bacteria</taxon>
        <taxon>Pseudomonadati</taxon>
        <taxon>Pseudomonadota</taxon>
        <taxon>Gammaproteobacteria</taxon>
        <taxon>Alteromonadales</taxon>
        <taxon>Pseudoalteromonadaceae</taxon>
        <taxon>Pseudoalteromonas</taxon>
    </lineage>
</organism>
<comment type="caution">
    <text evidence="1">The sequence shown here is derived from an EMBL/GenBank/DDBJ whole genome shotgun (WGS) entry which is preliminary data.</text>
</comment>
<dbReference type="InterPro" id="IPR008930">
    <property type="entry name" value="Terpenoid_cyclase/PrenylTrfase"/>
</dbReference>
<evidence type="ECO:0000313" key="1">
    <source>
        <dbReference type="EMBL" id="KDC49484.1"/>
    </source>
</evidence>
<name>A0ABD3Y5H6_9GAMM</name>
<gene>
    <name evidence="1" type="ORF">DC53_16725</name>
</gene>
<accession>A0ABD3Y5H6</accession>
<evidence type="ECO:0000313" key="2">
    <source>
        <dbReference type="Proteomes" id="UP000027154"/>
    </source>
</evidence>
<reference evidence="1 2" key="1">
    <citation type="submission" date="2014-04" db="EMBL/GenBank/DDBJ databases">
        <title>Pseudoalteromonas galatheae sp. nov., isolated from a deep-sea polychaete near Canal Concepcion, Chile.</title>
        <authorList>
            <person name="Machado H.R."/>
            <person name="Gram L."/>
            <person name="Vynne N.G."/>
        </authorList>
    </citation>
    <scope>NUCLEOTIDE SEQUENCE [LARGE SCALE GENOMIC DNA]</scope>
    <source>
        <strain evidence="1 2">KMM216</strain>
    </source>
</reference>